<sequence>MLMSRATDRDDMIASPYHDDEDEDAQQQLLIGRAYLKPLVDLGLSDALDGNSAGITGELHRAPMQYWRRRGPST</sequence>
<accession>A0A813C2C1</accession>
<evidence type="ECO:0000313" key="3">
    <source>
        <dbReference type="Proteomes" id="UP000601435"/>
    </source>
</evidence>
<proteinExistence type="predicted"/>
<organism evidence="2 3">
    <name type="scientific">Symbiodinium necroappetens</name>
    <dbReference type="NCBI Taxonomy" id="1628268"/>
    <lineage>
        <taxon>Eukaryota</taxon>
        <taxon>Sar</taxon>
        <taxon>Alveolata</taxon>
        <taxon>Dinophyceae</taxon>
        <taxon>Suessiales</taxon>
        <taxon>Symbiodiniaceae</taxon>
        <taxon>Symbiodinium</taxon>
    </lineage>
</organism>
<gene>
    <name evidence="2" type="ORF">SNEC2469_LOCUS32525</name>
</gene>
<comment type="caution">
    <text evidence="2">The sequence shown here is derived from an EMBL/GenBank/DDBJ whole genome shotgun (WGS) entry which is preliminary data.</text>
</comment>
<dbReference type="EMBL" id="CAJNJA010082420">
    <property type="protein sequence ID" value="CAE7932668.1"/>
    <property type="molecule type" value="Genomic_DNA"/>
</dbReference>
<keyword evidence="3" id="KW-1185">Reference proteome</keyword>
<name>A0A813C2C1_9DINO</name>
<feature type="compositionally biased region" description="Basic and acidic residues" evidence="1">
    <location>
        <begin position="1"/>
        <end position="12"/>
    </location>
</feature>
<protein>
    <submittedName>
        <fullName evidence="2">Uncharacterized protein</fullName>
    </submittedName>
</protein>
<evidence type="ECO:0000313" key="2">
    <source>
        <dbReference type="EMBL" id="CAE7932668.1"/>
    </source>
</evidence>
<dbReference type="AlphaFoldDB" id="A0A813C2C1"/>
<evidence type="ECO:0000256" key="1">
    <source>
        <dbReference type="SAM" id="MobiDB-lite"/>
    </source>
</evidence>
<dbReference type="Proteomes" id="UP000601435">
    <property type="component" value="Unassembled WGS sequence"/>
</dbReference>
<feature type="region of interest" description="Disordered" evidence="1">
    <location>
        <begin position="1"/>
        <end position="24"/>
    </location>
</feature>
<dbReference type="OrthoDB" id="10281778at2759"/>
<reference evidence="2" key="1">
    <citation type="submission" date="2021-02" db="EMBL/GenBank/DDBJ databases">
        <authorList>
            <person name="Dougan E. K."/>
            <person name="Rhodes N."/>
            <person name="Thang M."/>
            <person name="Chan C."/>
        </authorList>
    </citation>
    <scope>NUCLEOTIDE SEQUENCE</scope>
</reference>